<reference evidence="2 3" key="1">
    <citation type="submission" date="2008-07" db="EMBL/GenBank/DDBJ databases">
        <authorList>
            <person name="Tandeau de Marsac N."/>
            <person name="Ferriera S."/>
            <person name="Johnson J."/>
            <person name="Kravitz S."/>
            <person name="Beeson K."/>
            <person name="Sutton G."/>
            <person name="Rogers Y.-H."/>
            <person name="Friedman R."/>
            <person name="Frazier M."/>
            <person name="Venter J.C."/>
        </authorList>
    </citation>
    <scope>NUCLEOTIDE SEQUENCE [LARGE SCALE GENOMIC DNA]</scope>
    <source>
        <strain evidence="2 3">PCC 7420</strain>
    </source>
</reference>
<proteinExistence type="predicted"/>
<dbReference type="SUPFAM" id="SSF52540">
    <property type="entry name" value="P-loop containing nucleoside triphosphate hydrolases"/>
    <property type="match status" value="1"/>
</dbReference>
<dbReference type="InterPro" id="IPR049996">
    <property type="entry name" value="Slr7037-like"/>
</dbReference>
<dbReference type="InterPro" id="IPR034154">
    <property type="entry name" value="TOPRIM_DnaG/twinkle"/>
</dbReference>
<evidence type="ECO:0000313" key="3">
    <source>
        <dbReference type="Proteomes" id="UP000003835"/>
    </source>
</evidence>
<organism evidence="2 3">
    <name type="scientific">Coleofasciculus chthonoplastes PCC 7420</name>
    <dbReference type="NCBI Taxonomy" id="118168"/>
    <lineage>
        <taxon>Bacteria</taxon>
        <taxon>Bacillati</taxon>
        <taxon>Cyanobacteriota</taxon>
        <taxon>Cyanophyceae</taxon>
        <taxon>Coleofasciculales</taxon>
        <taxon>Coleofasciculaceae</taxon>
        <taxon>Coleofasciculus</taxon>
    </lineage>
</organism>
<dbReference type="InterPro" id="IPR027417">
    <property type="entry name" value="P-loop_NTPase"/>
</dbReference>
<dbReference type="PANTHER" id="PTHR34985">
    <property type="entry name" value="SLR0554 PROTEIN"/>
    <property type="match status" value="1"/>
</dbReference>
<dbReference type="EMBL" id="DS989846">
    <property type="protein sequence ID" value="EDX76531.1"/>
    <property type="molecule type" value="Genomic_DNA"/>
</dbReference>
<keyword evidence="3" id="KW-1185">Reference proteome</keyword>
<dbReference type="InterPro" id="IPR024385">
    <property type="entry name" value="DUF3854"/>
</dbReference>
<sequence>MNYLQEWNNSCIDDQLTRLNVIPLTGTCPSNYLFYADTLPRRNDGRVSHRILKRYEHTEQGGWWCSGIDVLTGNDDLWGCFKPSSPRRNTQTGKPIKYEHPPLAPTGVFALRVPLHLWQDIANRYNLTLPFDVSGGGFHHVIDNRENLADTSVRAGFGQTLPSITPGESLNPPLQTMPSLVAKGEHSVRAGFGQTLPSIAPGESLNPPLQTMPLIVAKDEHSVRAGFGQTLPSIAPGESLNPPLQTMPLIVAKDEHSVRAGFGQTLPSIAPGESLNPPLQTMPLIVAKGEHSVRAGFGQTLSSITQGESLNPPLQTMPLIVAKDEHSVRAGFGQTLSSIAPGESLNPPLQTMPLIVAKGEHSVRAGFGQTLPSIAPGESLNPLLQTMPLIVAKGEHSVRAGFGQTLPSIAPGESLNPPLQTMPLIVAKGEHSVRAGFGQTLPSIAPGESLNPLLQTMPLIVAKDEHSVRAGFGQTLSSIAPGESLNPPLQTQNVSGEFWQWLIAHPEIPLCITEGAKKAGALLTAGYGAIALPGVFGGYRVPRDEQGNRIGKSRLIPQLLKLATPGRTIYIAFDQDTKPSTIKAVNAAIRQLGYLLTQKGCSVKIISWHPDQGKGVDDLIANHTQTVFDQAYQTAVPLDTWKAQSLTGLTYPPTIQINRRYLGELSIPEDAKLIGIKSPKGTGKTQWLETIVQEAIKQQKWVLVIGHRVRLVEALCQRFGLNYVTQIQDTETGARLGYGLCVDSLHPTSQAGFEAVNWSDGVVIIDEVEQVLWHGLDSDTCSSNRVAILKSLKTLMQNVLGDEGQVYVADADLSDISIDYLISLSGVPQHPYIIHNTWKPSEAESWRVNYYPERKPERLIQDLERHIAAGGKPFVCLSAQKRGSQWGTCTLEAYLRSRFPEAKILRIDSESLTEPTHPAYGCMRDLDGVLSQYDIVLASPVIETGVSIELQGHFTSVWGIAIGVQSENSVRQALGRVRQNLPRFLWVAPCGFNRVGNGSTSIPALLTSGRRLTQLNIRLLQQSDFDALDDIETSFQAESLLCWARMAVRHNASMFQYRESVLAALRGEGHQVVEAEEMGGGGSVCSVSQTQGKIEADSLTAAIAAVKDQNYQAECLAIARAKNLSDHQYHTGQKRLVKTLAQRRAIRKYELKQRYRIPVTAQLVAKDDEGWYQKLLLHYFLTLGRDHLAQRDAVMARKLIELGGGSIFLPDFNRSQLGAAVGTMELLGVPVLLTDRGRELRGTDEDLQAMARLALSNRASIKTTLGMGLARNATPIRIVRRLLDKVGYGLQCIGRESKRLNRVRVYQVLHPSDGRFEVFQQWLAHSCEVLEKSHQRLDACSKEAKNKADVDAGVDYVQLCLNLSDC</sequence>
<protein>
    <recommendedName>
        <fullName evidence="1">DUF3854 domain-containing protein</fullName>
    </recommendedName>
</protein>
<dbReference type="STRING" id="118168.MC7420_4787"/>
<evidence type="ECO:0000313" key="2">
    <source>
        <dbReference type="EMBL" id="EDX76531.1"/>
    </source>
</evidence>
<dbReference type="Proteomes" id="UP000003835">
    <property type="component" value="Unassembled WGS sequence"/>
</dbReference>
<dbReference type="Pfam" id="PF12965">
    <property type="entry name" value="DUF3854"/>
    <property type="match status" value="1"/>
</dbReference>
<feature type="domain" description="DUF3854" evidence="1">
    <location>
        <begin position="498"/>
        <end position="625"/>
    </location>
</feature>
<dbReference type="HOGENOM" id="CLU_004699_0_0_3"/>
<name>B4VNP2_9CYAN</name>
<accession>B4VNP2</accession>
<dbReference type="eggNOG" id="COG0358">
    <property type="taxonomic scope" value="Bacteria"/>
</dbReference>
<gene>
    <name evidence="2" type="ORF">MC7420_4787</name>
</gene>
<dbReference type="RefSeq" id="WP_006100259.1">
    <property type="nucleotide sequence ID" value="NZ_DS989846.1"/>
</dbReference>
<dbReference type="PANTHER" id="PTHR34985:SF1">
    <property type="entry name" value="SLR0554 PROTEIN"/>
    <property type="match status" value="1"/>
</dbReference>
<evidence type="ECO:0000259" key="1">
    <source>
        <dbReference type="Pfam" id="PF12965"/>
    </source>
</evidence>
<dbReference type="CDD" id="cd01029">
    <property type="entry name" value="TOPRIM_primases"/>
    <property type="match status" value="1"/>
</dbReference>
<dbReference type="NCBIfam" id="NF042913">
    <property type="entry name" value="CyRepA1"/>
    <property type="match status" value="1"/>
</dbReference>